<dbReference type="NCBIfam" id="TIGR00041">
    <property type="entry name" value="DTMP_kinase"/>
    <property type="match status" value="1"/>
</dbReference>
<dbReference type="PANTHER" id="PTHR10344:SF4">
    <property type="entry name" value="UMP-CMP KINASE 2, MITOCHONDRIAL"/>
    <property type="match status" value="1"/>
</dbReference>
<dbReference type="PANTHER" id="PTHR10344">
    <property type="entry name" value="THYMIDYLATE KINASE"/>
    <property type="match status" value="1"/>
</dbReference>
<evidence type="ECO:0000256" key="6">
    <source>
        <dbReference type="ARBA" id="ARBA00022741"/>
    </source>
</evidence>
<dbReference type="GO" id="GO:0006235">
    <property type="term" value="P:dTTP biosynthetic process"/>
    <property type="evidence" value="ECO:0007669"/>
    <property type="project" value="UniProtKB-UniPathway"/>
</dbReference>
<dbReference type="InterPro" id="IPR018095">
    <property type="entry name" value="Thymidylate_kin_CS"/>
</dbReference>
<dbReference type="Pfam" id="PF02223">
    <property type="entry name" value="Thymidylate_kin"/>
    <property type="match status" value="1"/>
</dbReference>
<dbReference type="PROSITE" id="PS01331">
    <property type="entry name" value="THYMIDYLATE_KINASE"/>
    <property type="match status" value="1"/>
</dbReference>
<evidence type="ECO:0000313" key="12">
    <source>
        <dbReference type="Proteomes" id="UP001161669"/>
    </source>
</evidence>
<comment type="catalytic activity">
    <reaction evidence="9">
        <text>dTMP + ATP = dTDP + ADP</text>
        <dbReference type="Rhea" id="RHEA:13517"/>
        <dbReference type="ChEBI" id="CHEBI:30616"/>
        <dbReference type="ChEBI" id="CHEBI:58369"/>
        <dbReference type="ChEBI" id="CHEBI:63528"/>
        <dbReference type="ChEBI" id="CHEBI:456216"/>
        <dbReference type="EC" id="2.7.4.9"/>
    </reaction>
</comment>
<evidence type="ECO:0000256" key="8">
    <source>
        <dbReference type="ARBA" id="ARBA00022840"/>
    </source>
</evidence>
<dbReference type="HAMAP" id="MF_00165">
    <property type="entry name" value="Thymidylate_kinase"/>
    <property type="match status" value="1"/>
</dbReference>
<evidence type="ECO:0000256" key="2">
    <source>
        <dbReference type="ARBA" id="ARBA00009776"/>
    </source>
</evidence>
<dbReference type="Gene3D" id="3.40.50.300">
    <property type="entry name" value="P-loop containing nucleotide triphosphate hydrolases"/>
    <property type="match status" value="1"/>
</dbReference>
<evidence type="ECO:0000259" key="10">
    <source>
        <dbReference type="Pfam" id="PF02223"/>
    </source>
</evidence>
<dbReference type="GO" id="GO:0006227">
    <property type="term" value="P:dUDP biosynthetic process"/>
    <property type="evidence" value="ECO:0007669"/>
    <property type="project" value="TreeGrafter"/>
</dbReference>
<dbReference type="CDD" id="cd01672">
    <property type="entry name" value="TMPK"/>
    <property type="match status" value="1"/>
</dbReference>
<dbReference type="Proteomes" id="UP001161669">
    <property type="component" value="Segment"/>
</dbReference>
<dbReference type="EC" id="2.7.4.9" evidence="3"/>
<protein>
    <recommendedName>
        <fullName evidence="3">dTMP kinase</fullName>
        <ecNumber evidence="3">2.7.4.9</ecNumber>
    </recommendedName>
</protein>
<dbReference type="GO" id="GO:0005524">
    <property type="term" value="F:ATP binding"/>
    <property type="evidence" value="ECO:0007669"/>
    <property type="project" value="UniProtKB-KW"/>
</dbReference>
<evidence type="ECO:0000256" key="1">
    <source>
        <dbReference type="ARBA" id="ARBA00004992"/>
    </source>
</evidence>
<evidence type="ECO:0000256" key="3">
    <source>
        <dbReference type="ARBA" id="ARBA00012980"/>
    </source>
</evidence>
<reference evidence="12" key="1">
    <citation type="journal article" date="2019" name="J. Virol.">
        <title>Medusavirus, a novel large DNA virus discovered from hot spring water.</title>
        <authorList>
            <person name="Yoshikawa G."/>
            <person name="Blanc-Mathieu R."/>
            <person name="Song C."/>
            <person name="Kayama Y."/>
            <person name="Mochizuki T."/>
            <person name="Murata K."/>
            <person name="Ogata H."/>
            <person name="Takemura M."/>
        </authorList>
    </citation>
    <scope>NUCLEOTIDE SEQUENCE [LARGE SCALE GENOMIC DNA]</scope>
</reference>
<sequence>MTTKRGLFIAFEGIDGSGKTTQMQRCAGAIFAADKSNEVLMSREPTRHFRETLARMLANDAAPTAIADGFVQDRRRHVAEIIEPALSSGVHVLCDRYMLSTMAYQSVQGVDADALWDMHAGVLQPDLTIIFHCDPAIAARRLRARGGSDAFDRDDELQRKVHRAYLAMAAYLGIAANMNLEIVDASKSPDDVSAHVSKLVLEFLANNKED</sequence>
<dbReference type="InterPro" id="IPR027417">
    <property type="entry name" value="P-loop_NTPase"/>
</dbReference>
<name>A0A3T1CWH8_9VIRU</name>
<keyword evidence="5" id="KW-0545">Nucleotide biosynthesis</keyword>
<evidence type="ECO:0000313" key="11">
    <source>
        <dbReference type="EMBL" id="BBI30181.1"/>
    </source>
</evidence>
<keyword evidence="4" id="KW-0808">Transferase</keyword>
<dbReference type="InterPro" id="IPR018094">
    <property type="entry name" value="Thymidylate_kinase"/>
</dbReference>
<comment type="pathway">
    <text evidence="1">Pyrimidine metabolism; dTTP biosynthesis.</text>
</comment>
<keyword evidence="12" id="KW-1185">Reference proteome</keyword>
<dbReference type="KEGG" id="vg:80540533"/>
<dbReference type="UniPathway" id="UPA00575"/>
<dbReference type="SUPFAM" id="SSF52540">
    <property type="entry name" value="P-loop containing nucleoside triphosphate hydrolases"/>
    <property type="match status" value="1"/>
</dbReference>
<accession>A0A3T1CWH8</accession>
<dbReference type="GO" id="GO:0004798">
    <property type="term" value="F:dTMP kinase activity"/>
    <property type="evidence" value="ECO:0007669"/>
    <property type="project" value="UniProtKB-EC"/>
</dbReference>
<evidence type="ECO:0000256" key="5">
    <source>
        <dbReference type="ARBA" id="ARBA00022727"/>
    </source>
</evidence>
<dbReference type="EMBL" id="AP018495">
    <property type="protein sequence ID" value="BBI30181.1"/>
    <property type="molecule type" value="Genomic_DNA"/>
</dbReference>
<feature type="domain" description="Thymidylate kinase-like" evidence="10">
    <location>
        <begin position="11"/>
        <end position="194"/>
    </location>
</feature>
<evidence type="ECO:0000256" key="4">
    <source>
        <dbReference type="ARBA" id="ARBA00022679"/>
    </source>
</evidence>
<dbReference type="InterPro" id="IPR039430">
    <property type="entry name" value="Thymidylate_kin-like_dom"/>
</dbReference>
<comment type="similarity">
    <text evidence="2">Belongs to the thymidylate kinase family.</text>
</comment>
<keyword evidence="7 11" id="KW-0418">Kinase</keyword>
<organism evidence="11 12">
    <name type="scientific">Acanthamoeba castellanii medusavirus J1</name>
    <dbReference type="NCBI Taxonomy" id="3114988"/>
    <lineage>
        <taxon>Viruses</taxon>
        <taxon>Varidnaviria</taxon>
        <taxon>Bamfordvirae</taxon>
        <taxon>Nucleocytoviricota</taxon>
        <taxon>Megaviricetes</taxon>
        <taxon>Mamonoviridae</taxon>
        <taxon>Medusavirus</taxon>
        <taxon>Medusavirus medusae</taxon>
    </lineage>
</organism>
<evidence type="ECO:0000256" key="7">
    <source>
        <dbReference type="ARBA" id="ARBA00022777"/>
    </source>
</evidence>
<evidence type="ECO:0000256" key="9">
    <source>
        <dbReference type="ARBA" id="ARBA00048743"/>
    </source>
</evidence>
<dbReference type="GO" id="GO:0006233">
    <property type="term" value="P:dTDP biosynthetic process"/>
    <property type="evidence" value="ECO:0007669"/>
    <property type="project" value="InterPro"/>
</dbReference>
<proteinExistence type="inferred from homology"/>
<keyword evidence="8" id="KW-0067">ATP-binding</keyword>
<keyword evidence="6" id="KW-0547">Nucleotide-binding</keyword>